<dbReference type="PANTHER" id="PTHR10412:SF11">
    <property type="entry name" value="MANNOSYL-OLIGOSACCHARIDE GLUCOSIDASE"/>
    <property type="match status" value="1"/>
</dbReference>
<sequence length="527" mass="57531">MPTVELDLVERPFTERGSRLLVTAAPDGLRVARAEYETPLDATTELTALVVHDPAGRLVPVASTTPSELAFANGVSLMFADPSTLVIAGQHAHASWRLSDGTAQALALNGCHVLVGPPGGWSEQAVRTAAEARWERWFAQMPAVRPDLAERARMAWWTLAVNLLPIGGREGLVPSKYGYVGVWNWDALFHAVALRHASPALARDQVLLLLDHQLPDGQLPDVVHDQGVLAETTDLPRSDLARLTEHVGRANGTALSPSAVPVTKPPLAAWAVWKIHRSDPDLPFLASVYPKLVRAHTWWFTASDPDGDGLPEYLHPYSSGLDDSPVWDYGPRAEPPDLNSYLILQADRLADIADALGRPADAAEWRARAAAHTELLLAKRWDGTRFRTLAGGSPVPVRTVLDLMPLITGRLPRAVAAALEQELRSSHYWGEHPLPTVPFDDPAFDPDAMWRGPVWLNVNYLLIEGLHRSGFTTTATELRRRTLAMVRDAGGLYEYWNPLTGTRATHATSGFGWSAALFVDLAAQPDG</sequence>
<dbReference type="Proteomes" id="UP000573327">
    <property type="component" value="Unassembled WGS sequence"/>
</dbReference>
<comment type="similarity">
    <text evidence="1">Belongs to the glycosyl hydrolase 63 family.</text>
</comment>
<dbReference type="RefSeq" id="WP_184923831.1">
    <property type="nucleotide sequence ID" value="NZ_JACHJR010000001.1"/>
</dbReference>
<gene>
    <name evidence="5" type="ORF">F4556_007229</name>
</gene>
<organism evidence="5 6">
    <name type="scientific">Kitasatospora gansuensis</name>
    <dbReference type="NCBI Taxonomy" id="258050"/>
    <lineage>
        <taxon>Bacteria</taxon>
        <taxon>Bacillati</taxon>
        <taxon>Actinomycetota</taxon>
        <taxon>Actinomycetes</taxon>
        <taxon>Kitasatosporales</taxon>
        <taxon>Streptomycetaceae</taxon>
        <taxon>Kitasatospora</taxon>
    </lineage>
</organism>
<keyword evidence="2" id="KW-0378">Hydrolase</keyword>
<proteinExistence type="inferred from homology"/>
<keyword evidence="6" id="KW-1185">Reference proteome</keyword>
<evidence type="ECO:0000256" key="1">
    <source>
        <dbReference type="ARBA" id="ARBA00010833"/>
    </source>
</evidence>
<dbReference type="GO" id="GO:0004573">
    <property type="term" value="F:Glc3Man9GlcNAc2 oligosaccharide glucosidase activity"/>
    <property type="evidence" value="ECO:0007669"/>
    <property type="project" value="InterPro"/>
</dbReference>
<protein>
    <submittedName>
        <fullName evidence="5">Glycogen debranching enzyme</fullName>
    </submittedName>
</protein>
<dbReference type="GO" id="GO:0009311">
    <property type="term" value="P:oligosaccharide metabolic process"/>
    <property type="evidence" value="ECO:0007669"/>
    <property type="project" value="InterPro"/>
</dbReference>
<evidence type="ECO:0000256" key="3">
    <source>
        <dbReference type="ARBA" id="ARBA00023295"/>
    </source>
</evidence>
<reference evidence="5 6" key="1">
    <citation type="submission" date="2020-08" db="EMBL/GenBank/DDBJ databases">
        <title>Sequencing the genomes of 1000 actinobacteria strains.</title>
        <authorList>
            <person name="Klenk H.-P."/>
        </authorList>
    </citation>
    <scope>NUCLEOTIDE SEQUENCE [LARGE SCALE GENOMIC DNA]</scope>
    <source>
        <strain evidence="5 6">DSM 44786</strain>
    </source>
</reference>
<evidence type="ECO:0000256" key="2">
    <source>
        <dbReference type="ARBA" id="ARBA00022801"/>
    </source>
</evidence>
<dbReference type="InterPro" id="IPR054491">
    <property type="entry name" value="MGH1-like_GH"/>
</dbReference>
<comment type="caution">
    <text evidence="5">The sequence shown here is derived from an EMBL/GenBank/DDBJ whole genome shotgun (WGS) entry which is preliminary data.</text>
</comment>
<dbReference type="PANTHER" id="PTHR10412">
    <property type="entry name" value="MANNOSYL-OLIGOSACCHARIDE GLUCOSIDASE"/>
    <property type="match status" value="1"/>
</dbReference>
<dbReference type="SUPFAM" id="SSF48208">
    <property type="entry name" value="Six-hairpin glycosidases"/>
    <property type="match status" value="1"/>
</dbReference>
<dbReference type="InterPro" id="IPR012341">
    <property type="entry name" value="6hp_glycosidase-like_sf"/>
</dbReference>
<dbReference type="Pfam" id="PF22422">
    <property type="entry name" value="MGH1-like_GH"/>
    <property type="match status" value="1"/>
</dbReference>
<name>A0A7W7SJL4_9ACTN</name>
<dbReference type="InterPro" id="IPR008928">
    <property type="entry name" value="6-hairpin_glycosidase_sf"/>
</dbReference>
<dbReference type="InterPro" id="IPR004888">
    <property type="entry name" value="Glycoside_hydrolase_63"/>
</dbReference>
<dbReference type="AlphaFoldDB" id="A0A7W7SJL4"/>
<dbReference type="EMBL" id="JACHJR010000001">
    <property type="protein sequence ID" value="MBB4951694.1"/>
    <property type="molecule type" value="Genomic_DNA"/>
</dbReference>
<dbReference type="GO" id="GO:0006487">
    <property type="term" value="P:protein N-linked glycosylation"/>
    <property type="evidence" value="ECO:0007669"/>
    <property type="project" value="TreeGrafter"/>
</dbReference>
<evidence type="ECO:0000313" key="5">
    <source>
        <dbReference type="EMBL" id="MBB4951694.1"/>
    </source>
</evidence>
<keyword evidence="3" id="KW-0326">Glycosidase</keyword>
<evidence type="ECO:0000313" key="6">
    <source>
        <dbReference type="Proteomes" id="UP000573327"/>
    </source>
</evidence>
<feature type="domain" description="Mannosylglycerate hydrolase MGH1-like glycoside hydrolase" evidence="4">
    <location>
        <begin position="179"/>
        <end position="514"/>
    </location>
</feature>
<accession>A0A7W7SJL4</accession>
<evidence type="ECO:0000259" key="4">
    <source>
        <dbReference type="Pfam" id="PF22422"/>
    </source>
</evidence>
<dbReference type="Gene3D" id="1.50.10.10">
    <property type="match status" value="1"/>
</dbReference>